<dbReference type="GO" id="GO:0005634">
    <property type="term" value="C:nucleus"/>
    <property type="evidence" value="ECO:0007669"/>
    <property type="project" value="UniProtKB-SubCell"/>
</dbReference>
<evidence type="ECO:0000256" key="1">
    <source>
        <dbReference type="ARBA" id="ARBA00004123"/>
    </source>
</evidence>
<dbReference type="SUPFAM" id="SSF54160">
    <property type="entry name" value="Chromo domain-like"/>
    <property type="match status" value="1"/>
</dbReference>
<keyword evidence="2" id="KW-0539">Nucleus</keyword>
<proteinExistence type="predicted"/>
<sequence>MFDHLVSIYKIVLLICNLVLQTLHTQSYRIRELIMDSSKLLELTLFEPLTTINNDSYDNYQLYSQIKEIVGAIFEFDNILFLTKWKNSKDIRVVESRVMNRIFPQMVINYYEQILFKT</sequence>
<evidence type="ECO:0000256" key="3">
    <source>
        <dbReference type="SAM" id="SignalP"/>
    </source>
</evidence>
<dbReference type="EMBL" id="GGMS01013250">
    <property type="protein sequence ID" value="MBY82453.1"/>
    <property type="molecule type" value="Transcribed_RNA"/>
</dbReference>
<dbReference type="SMART" id="SM00300">
    <property type="entry name" value="ChSh"/>
    <property type="match status" value="1"/>
</dbReference>
<dbReference type="Pfam" id="PF01393">
    <property type="entry name" value="Chromo_shadow"/>
    <property type="match status" value="1"/>
</dbReference>
<dbReference type="AlphaFoldDB" id="A0A2S2QXR4"/>
<feature type="chain" id="PRO_5015533889" description="Chromo shadow domain-containing protein" evidence="3">
    <location>
        <begin position="22"/>
        <end position="118"/>
    </location>
</feature>
<name>A0A2S2QXR4_9HEMI</name>
<feature type="signal peptide" evidence="3">
    <location>
        <begin position="1"/>
        <end position="21"/>
    </location>
</feature>
<dbReference type="GO" id="GO:0005694">
    <property type="term" value="C:chromosome"/>
    <property type="evidence" value="ECO:0007669"/>
    <property type="project" value="UniProtKB-ARBA"/>
</dbReference>
<dbReference type="InterPro" id="IPR016197">
    <property type="entry name" value="Chromo-like_dom_sf"/>
</dbReference>
<protein>
    <recommendedName>
        <fullName evidence="4">Chromo shadow domain-containing protein</fullName>
    </recommendedName>
</protein>
<evidence type="ECO:0000256" key="2">
    <source>
        <dbReference type="ARBA" id="ARBA00023242"/>
    </source>
</evidence>
<dbReference type="InterPro" id="IPR008251">
    <property type="entry name" value="Chromo_shadow_dom"/>
</dbReference>
<evidence type="ECO:0000259" key="4">
    <source>
        <dbReference type="SMART" id="SM00300"/>
    </source>
</evidence>
<dbReference type="Gene3D" id="2.40.50.40">
    <property type="match status" value="1"/>
</dbReference>
<accession>A0A2S2QXR4</accession>
<dbReference type="CDD" id="cd00034">
    <property type="entry name" value="CSD"/>
    <property type="match status" value="1"/>
</dbReference>
<organism evidence="5">
    <name type="scientific">Sipha flava</name>
    <name type="common">yellow sugarcane aphid</name>
    <dbReference type="NCBI Taxonomy" id="143950"/>
    <lineage>
        <taxon>Eukaryota</taxon>
        <taxon>Metazoa</taxon>
        <taxon>Ecdysozoa</taxon>
        <taxon>Arthropoda</taxon>
        <taxon>Hexapoda</taxon>
        <taxon>Insecta</taxon>
        <taxon>Pterygota</taxon>
        <taxon>Neoptera</taxon>
        <taxon>Paraneoptera</taxon>
        <taxon>Hemiptera</taxon>
        <taxon>Sternorrhyncha</taxon>
        <taxon>Aphidomorpha</taxon>
        <taxon>Aphidoidea</taxon>
        <taxon>Aphididae</taxon>
        <taxon>Sipha</taxon>
    </lineage>
</organism>
<dbReference type="OrthoDB" id="273092at2759"/>
<gene>
    <name evidence="5" type="ORF">g.164225</name>
</gene>
<comment type="subcellular location">
    <subcellularLocation>
        <location evidence="1">Nucleus</location>
    </subcellularLocation>
</comment>
<feature type="domain" description="Chromo shadow" evidence="4">
    <location>
        <begin position="58"/>
        <end position="115"/>
    </location>
</feature>
<evidence type="ECO:0000313" key="5">
    <source>
        <dbReference type="EMBL" id="MBY82453.1"/>
    </source>
</evidence>
<reference evidence="5" key="1">
    <citation type="submission" date="2018-04" db="EMBL/GenBank/DDBJ databases">
        <title>Transcriptome assembly of Sipha flava.</title>
        <authorList>
            <person name="Scully E.D."/>
            <person name="Geib S.M."/>
            <person name="Palmer N.A."/>
            <person name="Koch K."/>
            <person name="Bradshaw J."/>
            <person name="Heng-Moss T."/>
            <person name="Sarath G."/>
        </authorList>
    </citation>
    <scope>NUCLEOTIDE SEQUENCE</scope>
</reference>
<keyword evidence="3" id="KW-0732">Signal</keyword>